<gene>
    <name evidence="1" type="ORF">QYF61_002053</name>
</gene>
<dbReference type="AlphaFoldDB" id="A0AAN7PAP4"/>
<dbReference type="EMBL" id="JAUNZN010000001">
    <property type="protein sequence ID" value="KAK4829102.1"/>
    <property type="molecule type" value="Genomic_DNA"/>
</dbReference>
<accession>A0AAN7PAP4</accession>
<evidence type="ECO:0000313" key="2">
    <source>
        <dbReference type="Proteomes" id="UP001333110"/>
    </source>
</evidence>
<keyword evidence="2" id="KW-1185">Reference proteome</keyword>
<protein>
    <recommendedName>
        <fullName evidence="3">Reverse transcriptase</fullName>
    </recommendedName>
</protein>
<organism evidence="1 2">
    <name type="scientific">Mycteria americana</name>
    <name type="common">Wood stork</name>
    <dbReference type="NCBI Taxonomy" id="33587"/>
    <lineage>
        <taxon>Eukaryota</taxon>
        <taxon>Metazoa</taxon>
        <taxon>Chordata</taxon>
        <taxon>Craniata</taxon>
        <taxon>Vertebrata</taxon>
        <taxon>Euteleostomi</taxon>
        <taxon>Archelosauria</taxon>
        <taxon>Archosauria</taxon>
        <taxon>Dinosauria</taxon>
        <taxon>Saurischia</taxon>
        <taxon>Theropoda</taxon>
        <taxon>Coelurosauria</taxon>
        <taxon>Aves</taxon>
        <taxon>Neognathae</taxon>
        <taxon>Neoaves</taxon>
        <taxon>Aequornithes</taxon>
        <taxon>Ciconiiformes</taxon>
        <taxon>Ciconiidae</taxon>
        <taxon>Mycteria</taxon>
    </lineage>
</organism>
<reference evidence="1 2" key="1">
    <citation type="journal article" date="2023" name="J. Hered.">
        <title>Chromosome-level genome of the wood stork (Mycteria americana) provides insight into avian chromosome evolution.</title>
        <authorList>
            <person name="Flamio R. Jr."/>
            <person name="Ramstad K.M."/>
        </authorList>
    </citation>
    <scope>NUCLEOTIDE SEQUENCE [LARGE SCALE GENOMIC DNA]</scope>
    <source>
        <strain evidence="1">JAX WOST 10</strain>
    </source>
</reference>
<comment type="caution">
    <text evidence="1">The sequence shown here is derived from an EMBL/GenBank/DDBJ whole genome shotgun (WGS) entry which is preliminary data.</text>
</comment>
<sequence>MDSGIECTLSKLADDTELCGVVDMLEGRGAIQMDLDRLEKWARTNLMKFNRPSARSSTWGNPKRKCRLGREWIESSPEEKDLGVLVDEKLNIKTLRRATKLVKGLEHKSYEEWLRELGFFSLEKRRLKGDLIALYNYLKGGCREVGVGLFSQVTSDRTRGNGLKLCQGRFRLDIRTNFFTEKVASTGTGCPGKWLSHHPWRLMVGLDDLKGLFQPKLFYDSMTWQCALAAQKANTILGCIKRSMTSRSREVILPLYCGLVRPHQFRSTGVSSGAPSIRRTWTCWSESRGGP</sequence>
<evidence type="ECO:0008006" key="3">
    <source>
        <dbReference type="Google" id="ProtNLM"/>
    </source>
</evidence>
<proteinExistence type="predicted"/>
<name>A0AAN7PAP4_MYCAM</name>
<dbReference type="Proteomes" id="UP001333110">
    <property type="component" value="Unassembled WGS sequence"/>
</dbReference>
<evidence type="ECO:0000313" key="1">
    <source>
        <dbReference type="EMBL" id="KAK4829102.1"/>
    </source>
</evidence>
<dbReference type="PANTHER" id="PTHR33332">
    <property type="entry name" value="REVERSE TRANSCRIPTASE DOMAIN-CONTAINING PROTEIN"/>
    <property type="match status" value="1"/>
</dbReference>